<sequence>MKKTTILFVMIFVSFSLSMLATSGRNVMWWKSETEHFIYLYHTEVASVMTEVMGISEETFEKLSEFFGYEPEEKLIIILRGYEDYSNGFAFSSGKAVIITLGDFYPYRVDGYWFKTVISHELGHVFQLSMVNDFLKAIRPFLSRYLTPNALQPLWMAEGFAQLSSEIMNADSYDYRRLPYLLDGLSNNLLFSDSAIVDGKSPIGYEAVYNFGYAFINFLYESYGHEKLVEFLKFKSGIRGIFGISATFKEIYGKTYEELKSEFFQKMGKKYLKASGDIQEEILEAPKSEEILKLSVDNGRLFYVSLDRSNHLYNFYSEDALLYSSAYPIVDFDVKGSSAALVLLERDNEGLQTRLHVLDISRRRLKRTAYEHILRVQLINETTAVVVENEFSHQRIKLIFIDKKSHEVLLDLPDLFFNISQISLSPGARFLAVRGNYKGEKYLLFYDFLKHSEISYFSTVDFSIGGWENGHLLVASENEMGSQIFSVEPEFGKQLLLAIFPRSVLWPVCNNEKLLVVSQKEGFKIFEVVGEAEGEIVLFQRRTIQVDESEESIKGEIYEPLENLRFETLFPYFLGAGMYFEDYLSTTRLSLAAGYNPLNSSPQVLLALKSQEYFPFDIEFRLSFAGAYPDFHCGFNTPNLLDGPFYLKAGISLSFFPKLFGSQLSFGYIDYAEVIGGKSTFQNFITIKDVQSGINTMELSGSISVNWANESAQLAIGTKARAILFGNPELINFDFGKLSSDEKLALGANLSAEISLGVRNFNLLNLLYFFEQGIGGKFSFLFDGNPFQFSLTLYKFESINLYGSYPLKLCFGFSIENLKLKPYFNISF</sequence>
<proteinExistence type="predicted"/>
<dbReference type="EMBL" id="JFHK01000005">
    <property type="protein sequence ID" value="OAA31001.1"/>
    <property type="molecule type" value="Genomic_DNA"/>
</dbReference>
<accession>A0A176K1L0</accession>
<evidence type="ECO:0000313" key="2">
    <source>
        <dbReference type="Proteomes" id="UP000077339"/>
    </source>
</evidence>
<gene>
    <name evidence="1" type="ORF">AT15_08475</name>
</gene>
<dbReference type="RefSeq" id="WP_068346752.1">
    <property type="nucleotide sequence ID" value="NZ_JFHK01000005.1"/>
</dbReference>
<protein>
    <recommendedName>
        <fullName evidence="3">Peptidase MA-like domain-containing protein</fullName>
    </recommendedName>
</protein>
<evidence type="ECO:0008006" key="3">
    <source>
        <dbReference type="Google" id="ProtNLM"/>
    </source>
</evidence>
<evidence type="ECO:0000313" key="1">
    <source>
        <dbReference type="EMBL" id="OAA31001.1"/>
    </source>
</evidence>
<dbReference type="PATRIC" id="fig|1453497.3.peg.1679"/>
<dbReference type="STRING" id="1453497.AT15_08475"/>
<keyword evidence="2" id="KW-1185">Reference proteome</keyword>
<dbReference type="SUPFAM" id="SSF50993">
    <property type="entry name" value="Peptidase/esterase 'gauge' domain"/>
    <property type="match status" value="1"/>
</dbReference>
<dbReference type="AlphaFoldDB" id="A0A176K1L0"/>
<comment type="caution">
    <text evidence="1">The sequence shown here is derived from an EMBL/GenBank/DDBJ whole genome shotgun (WGS) entry which is preliminary data.</text>
</comment>
<dbReference type="Proteomes" id="UP000077339">
    <property type="component" value="Unassembled WGS sequence"/>
</dbReference>
<reference evidence="1 2" key="1">
    <citation type="submission" date="2014-02" db="EMBL/GenBank/DDBJ databases">
        <title>Kosmotoga genome sequencing.</title>
        <authorList>
            <person name="Pollo S.M."/>
            <person name="Charchuk R."/>
            <person name="Nesbo C.L."/>
        </authorList>
    </citation>
    <scope>NUCLEOTIDE SEQUENCE [LARGE SCALE GENOMIC DNA]</scope>
    <source>
        <strain evidence="1 2">S304</strain>
    </source>
</reference>
<dbReference type="OrthoDB" id="39251at2"/>
<name>A0A176K1L0_9BACT</name>
<organism evidence="1 2">
    <name type="scientific">Kosmotoga arenicorallina S304</name>
    <dbReference type="NCBI Taxonomy" id="1453497"/>
    <lineage>
        <taxon>Bacteria</taxon>
        <taxon>Thermotogati</taxon>
        <taxon>Thermotogota</taxon>
        <taxon>Thermotogae</taxon>
        <taxon>Kosmotogales</taxon>
        <taxon>Kosmotogaceae</taxon>
        <taxon>Kosmotoga</taxon>
    </lineage>
</organism>